<reference evidence="11 12" key="1">
    <citation type="submission" date="2016-10" db="EMBL/GenBank/DDBJ databases">
        <authorList>
            <person name="de Groot N.N."/>
        </authorList>
    </citation>
    <scope>NUCLEOTIDE SEQUENCE [LARGE SCALE GENOMIC DNA]</scope>
    <source>
        <strain evidence="11 12">DSM 44778</strain>
    </source>
</reference>
<evidence type="ECO:0000256" key="9">
    <source>
        <dbReference type="HAMAP-Rule" id="MF_00134"/>
    </source>
</evidence>
<dbReference type="Pfam" id="PF00218">
    <property type="entry name" value="IGPS"/>
    <property type="match status" value="1"/>
</dbReference>
<dbReference type="Proteomes" id="UP000199545">
    <property type="component" value="Unassembled WGS sequence"/>
</dbReference>
<evidence type="ECO:0000256" key="6">
    <source>
        <dbReference type="ARBA" id="ARBA00022822"/>
    </source>
</evidence>
<gene>
    <name evidence="9" type="primary">trpC</name>
    <name evidence="11" type="ORF">SAMN05421852_11354</name>
</gene>
<proteinExistence type="inferred from homology"/>
<name>A0A1I3SM60_9BACL</name>
<dbReference type="RefSeq" id="WP_093230824.1">
    <property type="nucleotide sequence ID" value="NZ_FORR01000013.1"/>
</dbReference>
<keyword evidence="5 9" id="KW-0210">Decarboxylase</keyword>
<protein>
    <recommendedName>
        <fullName evidence="9">Indole-3-glycerol phosphate synthase</fullName>
        <shortName evidence="9">IGPS</shortName>
        <ecNumber evidence="9">4.1.1.48</ecNumber>
    </recommendedName>
</protein>
<evidence type="ECO:0000256" key="2">
    <source>
        <dbReference type="ARBA" id="ARBA00004696"/>
    </source>
</evidence>
<evidence type="ECO:0000256" key="4">
    <source>
        <dbReference type="ARBA" id="ARBA00022605"/>
    </source>
</evidence>
<evidence type="ECO:0000256" key="5">
    <source>
        <dbReference type="ARBA" id="ARBA00022793"/>
    </source>
</evidence>
<evidence type="ECO:0000259" key="10">
    <source>
        <dbReference type="Pfam" id="PF00218"/>
    </source>
</evidence>
<keyword evidence="12" id="KW-1185">Reference proteome</keyword>
<dbReference type="InterPro" id="IPR011060">
    <property type="entry name" value="RibuloseP-bd_barrel"/>
</dbReference>
<dbReference type="SUPFAM" id="SSF51366">
    <property type="entry name" value="Ribulose-phoshate binding barrel"/>
    <property type="match status" value="1"/>
</dbReference>
<dbReference type="GO" id="GO:0000162">
    <property type="term" value="P:L-tryptophan biosynthetic process"/>
    <property type="evidence" value="ECO:0007669"/>
    <property type="project" value="UniProtKB-UniRule"/>
</dbReference>
<dbReference type="FunFam" id="3.20.20.70:FF:000024">
    <property type="entry name" value="Indole-3-glycerol phosphate synthase"/>
    <property type="match status" value="1"/>
</dbReference>
<evidence type="ECO:0000256" key="7">
    <source>
        <dbReference type="ARBA" id="ARBA00023141"/>
    </source>
</evidence>
<dbReference type="Gene3D" id="3.20.20.70">
    <property type="entry name" value="Aldolase class I"/>
    <property type="match status" value="1"/>
</dbReference>
<dbReference type="UniPathway" id="UPA00035">
    <property type="reaction ID" value="UER00043"/>
</dbReference>
<dbReference type="InterPro" id="IPR013785">
    <property type="entry name" value="Aldolase_TIM"/>
</dbReference>
<accession>A0A1I3SM60</accession>
<dbReference type="PANTHER" id="PTHR22854:SF2">
    <property type="entry name" value="INDOLE-3-GLYCEROL-PHOSPHATE SYNTHASE"/>
    <property type="match status" value="1"/>
</dbReference>
<keyword evidence="7 9" id="KW-0057">Aromatic amino acid biosynthesis</keyword>
<keyword evidence="6 9" id="KW-0822">Tryptophan biosynthesis</keyword>
<comment type="pathway">
    <text evidence="2 9">Amino-acid biosynthesis; L-tryptophan biosynthesis; L-tryptophan from chorismate: step 4/5.</text>
</comment>
<evidence type="ECO:0000256" key="8">
    <source>
        <dbReference type="ARBA" id="ARBA00023239"/>
    </source>
</evidence>
<dbReference type="EC" id="4.1.1.48" evidence="9"/>
<comment type="catalytic activity">
    <reaction evidence="1 9">
        <text>1-(2-carboxyphenylamino)-1-deoxy-D-ribulose 5-phosphate + H(+) = (1S,2R)-1-C-(indol-3-yl)glycerol 3-phosphate + CO2 + H2O</text>
        <dbReference type="Rhea" id="RHEA:23476"/>
        <dbReference type="ChEBI" id="CHEBI:15377"/>
        <dbReference type="ChEBI" id="CHEBI:15378"/>
        <dbReference type="ChEBI" id="CHEBI:16526"/>
        <dbReference type="ChEBI" id="CHEBI:58613"/>
        <dbReference type="ChEBI" id="CHEBI:58866"/>
        <dbReference type="EC" id="4.1.1.48"/>
    </reaction>
</comment>
<dbReference type="HAMAP" id="MF_00134_B">
    <property type="entry name" value="IGPS_B"/>
    <property type="match status" value="1"/>
</dbReference>
<dbReference type="InterPro" id="IPR045186">
    <property type="entry name" value="Indole-3-glycerol_P_synth"/>
</dbReference>
<dbReference type="PANTHER" id="PTHR22854">
    <property type="entry name" value="TRYPTOPHAN BIOSYNTHESIS PROTEIN"/>
    <property type="match status" value="1"/>
</dbReference>
<dbReference type="CDD" id="cd00331">
    <property type="entry name" value="IGPS"/>
    <property type="match status" value="1"/>
</dbReference>
<evidence type="ECO:0000256" key="1">
    <source>
        <dbReference type="ARBA" id="ARBA00001633"/>
    </source>
</evidence>
<dbReference type="EMBL" id="FORR01000013">
    <property type="protein sequence ID" value="SFJ58477.1"/>
    <property type="molecule type" value="Genomic_DNA"/>
</dbReference>
<evidence type="ECO:0000313" key="11">
    <source>
        <dbReference type="EMBL" id="SFJ58477.1"/>
    </source>
</evidence>
<dbReference type="GO" id="GO:0004640">
    <property type="term" value="F:phosphoribosylanthranilate isomerase activity"/>
    <property type="evidence" value="ECO:0007669"/>
    <property type="project" value="TreeGrafter"/>
</dbReference>
<evidence type="ECO:0000256" key="3">
    <source>
        <dbReference type="ARBA" id="ARBA00008737"/>
    </source>
</evidence>
<dbReference type="OrthoDB" id="9804217at2"/>
<dbReference type="AlphaFoldDB" id="A0A1I3SM60"/>
<dbReference type="NCBIfam" id="NF001377">
    <property type="entry name" value="PRK00278.2-4"/>
    <property type="match status" value="1"/>
</dbReference>
<organism evidence="11 12">
    <name type="scientific">Thermoflavimicrobium dichotomicum</name>
    <dbReference type="NCBI Taxonomy" id="46223"/>
    <lineage>
        <taxon>Bacteria</taxon>
        <taxon>Bacillati</taxon>
        <taxon>Bacillota</taxon>
        <taxon>Bacilli</taxon>
        <taxon>Bacillales</taxon>
        <taxon>Thermoactinomycetaceae</taxon>
        <taxon>Thermoflavimicrobium</taxon>
    </lineage>
</organism>
<comment type="similarity">
    <text evidence="3 9">Belongs to the TrpC family.</text>
</comment>
<sequence length="258" mass="28708">MHILDRIVEVKKQELGQLSYTEKDWEQARRLPAGLSLAEALTASPTLSIIAEIKPASPVKGVIRSEVDPVTIAKGYEQAGAAAISVLTDSSFFRANRENLVRAKQAIHIPVLRKDFIIDPRQVLESKLLGADAILLIATILTREELLSLTRLAHELNMEVLVEVYDESELERALDCQPDVLGINNRNLTDFTVDIENTEKIFSQIEAFIPVISESGILSIEDAKRVAQIGVDGVLIGEYFMRHNRPEEAVRQMIGELT</sequence>
<evidence type="ECO:0000313" key="12">
    <source>
        <dbReference type="Proteomes" id="UP000199545"/>
    </source>
</evidence>
<dbReference type="InterPro" id="IPR013798">
    <property type="entry name" value="Indole-3-glycerol_P_synth_dom"/>
</dbReference>
<dbReference type="GO" id="GO:0004425">
    <property type="term" value="F:indole-3-glycerol-phosphate synthase activity"/>
    <property type="evidence" value="ECO:0007669"/>
    <property type="project" value="UniProtKB-UniRule"/>
</dbReference>
<dbReference type="STRING" id="46223.SAMN05421852_11354"/>
<keyword evidence="8 9" id="KW-0456">Lyase</keyword>
<keyword evidence="4 9" id="KW-0028">Amino-acid biosynthesis</keyword>
<feature type="domain" description="Indole-3-glycerol phosphate synthase" evidence="10">
    <location>
        <begin position="4"/>
        <end position="252"/>
    </location>
</feature>